<dbReference type="EMBL" id="LT985188">
    <property type="protein sequence ID" value="SPD88713.1"/>
    <property type="molecule type" value="Genomic_DNA"/>
</dbReference>
<dbReference type="GO" id="GO:0045820">
    <property type="term" value="P:negative regulation of glycolytic process"/>
    <property type="evidence" value="ECO:0007669"/>
    <property type="project" value="TreeGrafter"/>
</dbReference>
<dbReference type="SUPFAM" id="SSF53254">
    <property type="entry name" value="Phosphoglycerate mutase-like"/>
    <property type="match status" value="1"/>
</dbReference>
<dbReference type="OrthoDB" id="3215466at2"/>
<dbReference type="KEGG" id="mgg:MPLG2_3683"/>
<dbReference type="InterPro" id="IPR029033">
    <property type="entry name" value="His_PPase_superfam"/>
</dbReference>
<gene>
    <name evidence="2" type="ORF">MPLG2_3683</name>
</gene>
<dbReference type="AlphaFoldDB" id="A0A2N9JMA8"/>
<dbReference type="CDD" id="cd07067">
    <property type="entry name" value="HP_PGM_like"/>
    <property type="match status" value="1"/>
</dbReference>
<dbReference type="GO" id="GO:0005829">
    <property type="term" value="C:cytosol"/>
    <property type="evidence" value="ECO:0007669"/>
    <property type="project" value="TreeGrafter"/>
</dbReference>
<keyword evidence="3" id="KW-1185">Reference proteome</keyword>
<evidence type="ECO:0000313" key="2">
    <source>
        <dbReference type="EMBL" id="SPD88713.1"/>
    </source>
</evidence>
<organism evidence="2 3">
    <name type="scientific">Micropruina glycogenica</name>
    <dbReference type="NCBI Taxonomy" id="75385"/>
    <lineage>
        <taxon>Bacteria</taxon>
        <taxon>Bacillati</taxon>
        <taxon>Actinomycetota</taxon>
        <taxon>Actinomycetes</taxon>
        <taxon>Propionibacteriales</taxon>
        <taxon>Nocardioidaceae</taxon>
        <taxon>Micropruina</taxon>
    </lineage>
</organism>
<dbReference type="GO" id="GO:0004331">
    <property type="term" value="F:fructose-2,6-bisphosphate 2-phosphatase activity"/>
    <property type="evidence" value="ECO:0007669"/>
    <property type="project" value="TreeGrafter"/>
</dbReference>
<name>A0A2N9JMA8_9ACTN</name>
<evidence type="ECO:0000313" key="3">
    <source>
        <dbReference type="Proteomes" id="UP000238164"/>
    </source>
</evidence>
<evidence type="ECO:0000256" key="1">
    <source>
        <dbReference type="ARBA" id="ARBA00022801"/>
    </source>
</evidence>
<keyword evidence="1" id="KW-0378">Hydrolase</keyword>
<reference evidence="2 3" key="1">
    <citation type="submission" date="2018-02" db="EMBL/GenBank/DDBJ databases">
        <authorList>
            <person name="Cohen D.B."/>
            <person name="Kent A.D."/>
        </authorList>
    </citation>
    <scope>NUCLEOTIDE SEQUENCE [LARGE SCALE GENOMIC DNA]</scope>
    <source>
        <strain evidence="2">1</strain>
    </source>
</reference>
<dbReference type="Gene3D" id="3.40.50.1240">
    <property type="entry name" value="Phosphoglycerate mutase-like"/>
    <property type="match status" value="1"/>
</dbReference>
<protein>
    <recommendedName>
        <fullName evidence="4">Broad specificity phosphatase PhoE</fullName>
    </recommendedName>
</protein>
<dbReference type="InterPro" id="IPR013078">
    <property type="entry name" value="His_Pase_superF_clade-1"/>
</dbReference>
<sequence length="217" mass="24019">MQSVVHLVRHGQVHNPDGILYGRLPGYGLSEIGRAMAQRLGEHFADVPLTHLRCSPLQRAQETMAPIAANHPDLDIVTDERVIEAANYFEGTNFGKYNEKLLLPQNLWQLRNPLRPSWGEPYPSIVARVKAAMTEAAQAAGDGGQALIVMHELPIWISRLAAEGRSLVHDPRKRQCRLASVTSFTWIDGHIVAVDYAEPAADLVPPKKSRVLFRPGA</sequence>
<evidence type="ECO:0008006" key="4">
    <source>
        <dbReference type="Google" id="ProtNLM"/>
    </source>
</evidence>
<dbReference type="Pfam" id="PF00300">
    <property type="entry name" value="His_Phos_1"/>
    <property type="match status" value="1"/>
</dbReference>
<dbReference type="SMART" id="SM00855">
    <property type="entry name" value="PGAM"/>
    <property type="match status" value="1"/>
</dbReference>
<dbReference type="PANTHER" id="PTHR46517:SF1">
    <property type="entry name" value="FRUCTOSE-2,6-BISPHOSPHATASE TIGAR"/>
    <property type="match status" value="1"/>
</dbReference>
<dbReference type="RefSeq" id="WP_105187159.1">
    <property type="nucleotide sequence ID" value="NZ_BAAAGO010000038.1"/>
</dbReference>
<dbReference type="InterPro" id="IPR051695">
    <property type="entry name" value="Phosphoglycerate_Mutase"/>
</dbReference>
<accession>A0A2N9JMA8</accession>
<dbReference type="Proteomes" id="UP000238164">
    <property type="component" value="Chromosome 1"/>
</dbReference>
<dbReference type="PANTHER" id="PTHR46517">
    <property type="entry name" value="FRUCTOSE-2,6-BISPHOSPHATASE TIGAR"/>
    <property type="match status" value="1"/>
</dbReference>
<dbReference type="GO" id="GO:0043456">
    <property type="term" value="P:regulation of pentose-phosphate shunt"/>
    <property type="evidence" value="ECO:0007669"/>
    <property type="project" value="TreeGrafter"/>
</dbReference>
<proteinExistence type="predicted"/>